<keyword evidence="3" id="KW-0812">Transmembrane</keyword>
<gene>
    <name evidence="6" type="ORF">GII30_02650</name>
</gene>
<name>A0A857LKN6_9ACTN</name>
<reference evidence="6" key="1">
    <citation type="journal article" date="2021" name="Nat. Microbiol.">
        <title>Cocultivation of an ultrasmall environmental parasitic bacterium with lytic ability against bacteria associated with wastewater foams.</title>
        <authorList>
            <person name="Batinovic S."/>
            <person name="Rose J.J.A."/>
            <person name="Ratcliffe J."/>
            <person name="Seviour R.J."/>
            <person name="Petrovski S."/>
        </authorList>
    </citation>
    <scope>NUCLEOTIDE SEQUENCE</scope>
    <source>
        <strain evidence="6">CON44</strain>
    </source>
</reference>
<keyword evidence="2" id="KW-0813">Transport</keyword>
<dbReference type="EMBL" id="CP045810">
    <property type="protein sequence ID" value="QHN38226.1"/>
    <property type="molecule type" value="Genomic_DNA"/>
</dbReference>
<dbReference type="AlphaFoldDB" id="A0A857LKN6"/>
<dbReference type="Pfam" id="PF07690">
    <property type="entry name" value="MFS_1"/>
    <property type="match status" value="1"/>
</dbReference>
<evidence type="ECO:0000256" key="3">
    <source>
        <dbReference type="ARBA" id="ARBA00022692"/>
    </source>
</evidence>
<proteinExistence type="predicted"/>
<dbReference type="CDD" id="cd06174">
    <property type="entry name" value="MFS"/>
    <property type="match status" value="1"/>
</dbReference>
<keyword evidence="5" id="KW-0472">Membrane</keyword>
<dbReference type="PROSITE" id="PS50850">
    <property type="entry name" value="MFS"/>
    <property type="match status" value="1"/>
</dbReference>
<evidence type="ECO:0000256" key="1">
    <source>
        <dbReference type="ARBA" id="ARBA00004429"/>
    </source>
</evidence>
<comment type="subcellular location">
    <subcellularLocation>
        <location evidence="1">Cell inner membrane</location>
        <topology evidence="1">Multi-pass membrane protein</topology>
    </subcellularLocation>
</comment>
<evidence type="ECO:0000313" key="6">
    <source>
        <dbReference type="EMBL" id="QHN38226.1"/>
    </source>
</evidence>
<dbReference type="GO" id="GO:0005886">
    <property type="term" value="C:plasma membrane"/>
    <property type="evidence" value="ECO:0007669"/>
    <property type="project" value="UniProtKB-SubCell"/>
</dbReference>
<sequence>MAQIIAEPTGPAASSAGKGLGGLWDRQLPHYPPTSARYRYLALTVLATIVLYYELYIPGAVATHIIADYDMGFTMFVTVSIIGNLLGAFASLVAGLADRWGRANLVVGGLFITGLLVLFALPHAPNTLTYTIAFGALSIVEGLILVATPALVRDFSPQVGRASAMAFWTMGPVLGSLVVTLVSSNTLDAHPNWRFQFYVCGTVGLIVAVLAMLGLKELSPSLRDQLMVDLEDQALIEAKARGIDTEAAAQNHWKQMAHLNIIGPAVGISLFLLFYYIAVGFFVVYFATNFGYTEQRGNSLANWYWITNALALLIAGIFSDKIRVRKPLMFLGTVISMVGVAIFATLTTQQDTGYYTLAWVLVLIALGSGMSYCAWMAAFTETVEERNPAATATGLAVYGYTVRTVVCLSLLALVFAVPATSTLIDKGTKVSEIAEQYPDQIKTISAVEPATLAALTKNPTDATAGAAAVGQLIKAGLATDPASAAARLQQLSTEPVPAEDLAYLGEHAADVQKAQKDSPHQWQRWWWICLIAQILFIPFIFVMTGRWDPRKAKADADAHAAAVERELAALSGQEPPK</sequence>
<dbReference type="InterPro" id="IPR011701">
    <property type="entry name" value="MFS"/>
</dbReference>
<organism evidence="6">
    <name type="scientific">Gordonia amarae</name>
    <dbReference type="NCBI Taxonomy" id="36821"/>
    <lineage>
        <taxon>Bacteria</taxon>
        <taxon>Bacillati</taxon>
        <taxon>Actinomycetota</taxon>
        <taxon>Actinomycetes</taxon>
        <taxon>Mycobacteriales</taxon>
        <taxon>Gordoniaceae</taxon>
        <taxon>Gordonia</taxon>
    </lineage>
</organism>
<dbReference type="GO" id="GO:0022857">
    <property type="term" value="F:transmembrane transporter activity"/>
    <property type="evidence" value="ECO:0007669"/>
    <property type="project" value="InterPro"/>
</dbReference>
<evidence type="ECO:0000256" key="4">
    <source>
        <dbReference type="ARBA" id="ARBA00022989"/>
    </source>
</evidence>
<dbReference type="InterPro" id="IPR036259">
    <property type="entry name" value="MFS_trans_sf"/>
</dbReference>
<dbReference type="InterPro" id="IPR020846">
    <property type="entry name" value="MFS_dom"/>
</dbReference>
<dbReference type="RefSeq" id="WP_005193401.1">
    <property type="nucleotide sequence ID" value="NZ_CP045804.1"/>
</dbReference>
<dbReference type="PANTHER" id="PTHR23501:SF191">
    <property type="entry name" value="VACUOLAR BASIC AMINO ACID TRANSPORTER 4"/>
    <property type="match status" value="1"/>
</dbReference>
<accession>A0A857LKN6</accession>
<keyword evidence="4" id="KW-1133">Transmembrane helix</keyword>
<evidence type="ECO:0000256" key="5">
    <source>
        <dbReference type="ARBA" id="ARBA00023136"/>
    </source>
</evidence>
<dbReference type="Gene3D" id="1.20.1250.20">
    <property type="entry name" value="MFS general substrate transporter like domains"/>
    <property type="match status" value="2"/>
</dbReference>
<evidence type="ECO:0000256" key="2">
    <source>
        <dbReference type="ARBA" id="ARBA00022448"/>
    </source>
</evidence>
<protein>
    <submittedName>
        <fullName evidence="6">MFS transporter</fullName>
    </submittedName>
</protein>
<dbReference type="PANTHER" id="PTHR23501">
    <property type="entry name" value="MAJOR FACILITATOR SUPERFAMILY"/>
    <property type="match status" value="1"/>
</dbReference>
<dbReference type="SUPFAM" id="SSF103473">
    <property type="entry name" value="MFS general substrate transporter"/>
    <property type="match status" value="1"/>
</dbReference>